<evidence type="ECO:0000256" key="1">
    <source>
        <dbReference type="ARBA" id="ARBA00022737"/>
    </source>
</evidence>
<dbReference type="InterPro" id="IPR002110">
    <property type="entry name" value="Ankyrin_rpt"/>
</dbReference>
<dbReference type="OrthoDB" id="3649754at2759"/>
<dbReference type="InterPro" id="IPR036770">
    <property type="entry name" value="Ankyrin_rpt-contain_sf"/>
</dbReference>
<dbReference type="PROSITE" id="PS50297">
    <property type="entry name" value="ANK_REP_REGION"/>
    <property type="match status" value="1"/>
</dbReference>
<dbReference type="Proteomes" id="UP000070133">
    <property type="component" value="Unassembled WGS sequence"/>
</dbReference>
<dbReference type="AlphaFoldDB" id="A0A139HIR4"/>
<keyword evidence="1" id="KW-0677">Repeat</keyword>
<dbReference type="EMBL" id="LFZN01000043">
    <property type="protein sequence ID" value="KXT02376.1"/>
    <property type="molecule type" value="Genomic_DNA"/>
</dbReference>
<feature type="region of interest" description="Disordered" evidence="4">
    <location>
        <begin position="384"/>
        <end position="491"/>
    </location>
</feature>
<dbReference type="Pfam" id="PF12796">
    <property type="entry name" value="Ank_2"/>
    <property type="match status" value="1"/>
</dbReference>
<feature type="compositionally biased region" description="Polar residues" evidence="4">
    <location>
        <begin position="470"/>
        <end position="480"/>
    </location>
</feature>
<dbReference type="PANTHER" id="PTHR24198:SF165">
    <property type="entry name" value="ANKYRIN REPEAT-CONTAINING PROTEIN-RELATED"/>
    <property type="match status" value="1"/>
</dbReference>
<reference evidence="5 6" key="1">
    <citation type="submission" date="2015-07" db="EMBL/GenBank/DDBJ databases">
        <title>Comparative genomics of the Sigatoka disease complex on banana suggests a link between parallel evolutionary changes in Pseudocercospora fijiensis and Pseudocercospora eumusae and increased virulence on the banana host.</title>
        <authorList>
            <person name="Chang T.-C."/>
            <person name="Salvucci A."/>
            <person name="Crous P.W."/>
            <person name="Stergiopoulos I."/>
        </authorList>
    </citation>
    <scope>NUCLEOTIDE SEQUENCE [LARGE SCALE GENOMIC DNA]</scope>
    <source>
        <strain evidence="5 6">CBS 114824</strain>
    </source>
</reference>
<comment type="caution">
    <text evidence="5">The sequence shown here is derived from an EMBL/GenBank/DDBJ whole genome shotgun (WGS) entry which is preliminary data.</text>
</comment>
<feature type="compositionally biased region" description="Polar residues" evidence="4">
    <location>
        <begin position="440"/>
        <end position="454"/>
    </location>
</feature>
<dbReference type="PANTHER" id="PTHR24198">
    <property type="entry name" value="ANKYRIN REPEAT AND PROTEIN KINASE DOMAIN-CONTAINING PROTEIN"/>
    <property type="match status" value="1"/>
</dbReference>
<evidence type="ECO:0000313" key="5">
    <source>
        <dbReference type="EMBL" id="KXT02375.1"/>
    </source>
</evidence>
<gene>
    <name evidence="5" type="ORF">AC578_210</name>
</gene>
<keyword evidence="6" id="KW-1185">Reference proteome</keyword>
<protein>
    <submittedName>
        <fullName evidence="5">Uncharacterized protein</fullName>
    </submittedName>
</protein>
<dbReference type="SMART" id="SM00248">
    <property type="entry name" value="ANK"/>
    <property type="match status" value="5"/>
</dbReference>
<dbReference type="PROSITE" id="PS50088">
    <property type="entry name" value="ANK_REPEAT"/>
    <property type="match status" value="1"/>
</dbReference>
<proteinExistence type="predicted"/>
<evidence type="ECO:0000256" key="3">
    <source>
        <dbReference type="PROSITE-ProRule" id="PRU00023"/>
    </source>
</evidence>
<organism evidence="5 6">
    <name type="scientific">Pseudocercospora eumusae</name>
    <dbReference type="NCBI Taxonomy" id="321146"/>
    <lineage>
        <taxon>Eukaryota</taxon>
        <taxon>Fungi</taxon>
        <taxon>Dikarya</taxon>
        <taxon>Ascomycota</taxon>
        <taxon>Pezizomycotina</taxon>
        <taxon>Dothideomycetes</taxon>
        <taxon>Dothideomycetidae</taxon>
        <taxon>Mycosphaerellales</taxon>
        <taxon>Mycosphaerellaceae</taxon>
        <taxon>Pseudocercospora</taxon>
    </lineage>
</organism>
<feature type="compositionally biased region" description="Polar residues" evidence="4">
    <location>
        <begin position="390"/>
        <end position="399"/>
    </location>
</feature>
<name>A0A139HIR4_9PEZI</name>
<keyword evidence="2 3" id="KW-0040">ANK repeat</keyword>
<evidence type="ECO:0000256" key="2">
    <source>
        <dbReference type="ARBA" id="ARBA00023043"/>
    </source>
</evidence>
<dbReference type="STRING" id="321146.A0A139HIR4"/>
<evidence type="ECO:0000313" key="6">
    <source>
        <dbReference type="Proteomes" id="UP000070133"/>
    </source>
</evidence>
<dbReference type="EMBL" id="LFZN01000043">
    <property type="protein sequence ID" value="KXT02375.1"/>
    <property type="molecule type" value="Genomic_DNA"/>
</dbReference>
<dbReference type="Gene3D" id="1.25.40.20">
    <property type="entry name" value="Ankyrin repeat-containing domain"/>
    <property type="match status" value="1"/>
</dbReference>
<dbReference type="SUPFAM" id="SSF48403">
    <property type="entry name" value="Ankyrin repeat"/>
    <property type="match status" value="1"/>
</dbReference>
<feature type="repeat" description="ANK" evidence="3">
    <location>
        <begin position="89"/>
        <end position="121"/>
    </location>
</feature>
<evidence type="ECO:0000256" key="4">
    <source>
        <dbReference type="SAM" id="MobiDB-lite"/>
    </source>
</evidence>
<accession>A0A139HIR4</accession>
<sequence>MASAEEQAMGTIFFGNEAREHSKAHFGHVLGGIHNVYNTTSEPGAVDSHEAALRLRRNENLLHAAKDGQVTFLKRCLSEGADIDHSDDIGLTALHYAVIGASVPAAKALMKGGCDVNAASFRVGTALHLAVVNQELALVQLLLAHSDLEATSPLVGTVLHCAAMSRPKHSDAQTDAKRRIYEILLSARPGLVDIRCEVVPRVIAMMDGDRYLYKQLKAYFMNPSGFGVDRVHVVYKCLPLHMALISGDQPGLSLLLRARPTSACEICSRRTTDSLNDTSSAPKGGSQITTDITPLMLAAATGNPRVVRKVRACIGSQFLEALEEQDSDGKDALAYAPKLYLDLLPRPRELHRLENTRRQETMELLDKAHYASLRLRSTSHPQNLDIVLNPASTRSSSSKRVARSNRRCSTQAPCELRSTAASPDRDPSPLANRHKRTTTHKCYSTNQRHQSSIPRSEVESNRPSRKSHQGARTQQSTPSIMNRLRRLFILD</sequence>